<comment type="similarity">
    <text evidence="6">Belongs to the tRNA(Ile)-lysidine synthase family.</text>
</comment>
<evidence type="ECO:0000256" key="2">
    <source>
        <dbReference type="ARBA" id="ARBA00022694"/>
    </source>
</evidence>
<sequence>MSDSVPSVLETGSGKEPIGRDETTALFAALSSFKRLAVAVSGGADSVALLCLLVEWKEAVGWPGDFRALTVDHGLRLDSRAEAAFVGDVCHRLGVAHQTLLWEGEKPVANVQAEARNARYRLFAAAMDQHDLEAVLLAHHQGDQVETFLDRLTRGSGVYGLAAMKLDDPHGPSGLRVLRPLLQTPKSRLTATLRAHGQSWCEDPSNENESFKRVRLRRLAEALAAEGLDTVRLAETARRMGRAADALDQWVGELFLTRVQEHPAGPARMAREDYLCVPEEVRLRLLTRLLQKVGRHTGPQGVPLRLSKLEGLDQAIRGLSRTGDGLRQTLNGCSIHIDQQWLVIGAEMGRVPAETVCLDDVEHVVWDNRYIWTRGGARLDFLSDVADRAGDIGSGLKLGPLGEAPGRVSAKDADWAIHGAFDRSPAIWLGDRLLLVPGLSVEGLSVEEAEAETVLRAGYLSAI</sequence>
<evidence type="ECO:0000313" key="9">
    <source>
        <dbReference type="Proteomes" id="UP000664779"/>
    </source>
</evidence>
<dbReference type="EMBL" id="JAFLNF010000008">
    <property type="protein sequence ID" value="MBO0346907.1"/>
    <property type="molecule type" value="Genomic_DNA"/>
</dbReference>
<comment type="subcellular location">
    <subcellularLocation>
        <location evidence="6">Cytoplasm</location>
    </subcellularLocation>
</comment>
<dbReference type="RefSeq" id="WP_206943270.1">
    <property type="nucleotide sequence ID" value="NZ_JAFLNF010000008.1"/>
</dbReference>
<protein>
    <recommendedName>
        <fullName evidence="6">tRNA(Ile)-lysidine synthase</fullName>
        <ecNumber evidence="6">6.3.4.19</ecNumber>
    </recommendedName>
    <alternativeName>
        <fullName evidence="6">tRNA(Ile)-2-lysyl-cytidine synthase</fullName>
    </alternativeName>
    <alternativeName>
        <fullName evidence="6">tRNA(Ile)-lysidine synthetase</fullName>
    </alternativeName>
</protein>
<feature type="binding site" evidence="6">
    <location>
        <begin position="41"/>
        <end position="46"/>
    </location>
    <ligand>
        <name>ATP</name>
        <dbReference type="ChEBI" id="CHEBI:30616"/>
    </ligand>
</feature>
<evidence type="ECO:0000256" key="6">
    <source>
        <dbReference type="HAMAP-Rule" id="MF_01161"/>
    </source>
</evidence>
<feature type="domain" description="tRNA(Ile)-lysidine/2-thiocytidine synthase N-terminal" evidence="7">
    <location>
        <begin position="36"/>
        <end position="218"/>
    </location>
</feature>
<dbReference type="Pfam" id="PF01171">
    <property type="entry name" value="ATP_bind_3"/>
    <property type="match status" value="1"/>
</dbReference>
<evidence type="ECO:0000256" key="5">
    <source>
        <dbReference type="ARBA" id="ARBA00048539"/>
    </source>
</evidence>
<comment type="function">
    <text evidence="6">Ligates lysine onto the cytidine present at position 34 of the AUA codon-specific tRNA(Ile) that contains the anticodon CAU, in an ATP-dependent manner. Cytidine is converted to lysidine, thus changing the amino acid specificity of the tRNA from methionine to isoleucine.</text>
</comment>
<dbReference type="GO" id="GO:0032267">
    <property type="term" value="F:tRNA(Ile)-lysidine synthase activity"/>
    <property type="evidence" value="ECO:0007669"/>
    <property type="project" value="UniProtKB-EC"/>
</dbReference>
<dbReference type="GO" id="GO:0005524">
    <property type="term" value="F:ATP binding"/>
    <property type="evidence" value="ECO:0007669"/>
    <property type="project" value="UniProtKB-UniRule"/>
</dbReference>
<dbReference type="InterPro" id="IPR012094">
    <property type="entry name" value="tRNA_Ile_lys_synt"/>
</dbReference>
<dbReference type="InterPro" id="IPR014729">
    <property type="entry name" value="Rossmann-like_a/b/a_fold"/>
</dbReference>
<dbReference type="GO" id="GO:0006400">
    <property type="term" value="P:tRNA modification"/>
    <property type="evidence" value="ECO:0007669"/>
    <property type="project" value="UniProtKB-UniRule"/>
</dbReference>
<dbReference type="InterPro" id="IPR012795">
    <property type="entry name" value="tRNA_Ile_lys_synt_N"/>
</dbReference>
<accession>A0A939ERS4</accession>
<evidence type="ECO:0000313" key="8">
    <source>
        <dbReference type="EMBL" id="MBO0346907.1"/>
    </source>
</evidence>
<dbReference type="HAMAP" id="MF_01161">
    <property type="entry name" value="tRNA_Ile_lys_synt"/>
    <property type="match status" value="1"/>
</dbReference>
<dbReference type="PANTHER" id="PTHR43033:SF1">
    <property type="entry name" value="TRNA(ILE)-LYSIDINE SYNTHASE-RELATED"/>
    <property type="match status" value="1"/>
</dbReference>
<reference evidence="8" key="1">
    <citation type="submission" date="2021-03" db="EMBL/GenBank/DDBJ databases">
        <title>Roseibium sp. CAU 1637 isolated from Incheon.</title>
        <authorList>
            <person name="Kim W."/>
        </authorList>
    </citation>
    <scope>NUCLEOTIDE SEQUENCE</scope>
    <source>
        <strain evidence="8">CAU 1637</strain>
    </source>
</reference>
<keyword evidence="2 6" id="KW-0819">tRNA processing</keyword>
<dbReference type="PANTHER" id="PTHR43033">
    <property type="entry name" value="TRNA(ILE)-LYSIDINE SYNTHASE-RELATED"/>
    <property type="match status" value="1"/>
</dbReference>
<evidence type="ECO:0000259" key="7">
    <source>
        <dbReference type="Pfam" id="PF01171"/>
    </source>
</evidence>
<dbReference type="InterPro" id="IPR011063">
    <property type="entry name" value="TilS/TtcA_N"/>
</dbReference>
<dbReference type="SUPFAM" id="SSF52402">
    <property type="entry name" value="Adenine nucleotide alpha hydrolases-like"/>
    <property type="match status" value="1"/>
</dbReference>
<name>A0A939ERS4_9HYPH</name>
<evidence type="ECO:0000256" key="1">
    <source>
        <dbReference type="ARBA" id="ARBA00022598"/>
    </source>
</evidence>
<keyword evidence="9" id="KW-1185">Reference proteome</keyword>
<dbReference type="Proteomes" id="UP000664779">
    <property type="component" value="Unassembled WGS sequence"/>
</dbReference>
<evidence type="ECO:0000256" key="3">
    <source>
        <dbReference type="ARBA" id="ARBA00022741"/>
    </source>
</evidence>
<dbReference type="GO" id="GO:0005737">
    <property type="term" value="C:cytoplasm"/>
    <property type="evidence" value="ECO:0007669"/>
    <property type="project" value="UniProtKB-SubCell"/>
</dbReference>
<keyword evidence="6" id="KW-0963">Cytoplasm</keyword>
<gene>
    <name evidence="6 8" type="primary">tilS</name>
    <name evidence="8" type="ORF">J0X15_16895</name>
</gene>
<proteinExistence type="inferred from homology"/>
<comment type="domain">
    <text evidence="6">The N-terminal region contains the highly conserved SGGXDS motif, predicted to be a P-loop motif involved in ATP binding.</text>
</comment>
<organism evidence="8 9">
    <name type="scientific">Roseibium limicola</name>
    <dbReference type="NCBI Taxonomy" id="2816037"/>
    <lineage>
        <taxon>Bacteria</taxon>
        <taxon>Pseudomonadati</taxon>
        <taxon>Pseudomonadota</taxon>
        <taxon>Alphaproteobacteria</taxon>
        <taxon>Hyphomicrobiales</taxon>
        <taxon>Stappiaceae</taxon>
        <taxon>Roseibium</taxon>
    </lineage>
</organism>
<keyword evidence="1 6" id="KW-0436">Ligase</keyword>
<dbReference type="NCBIfam" id="TIGR02432">
    <property type="entry name" value="lysidine_TilS_N"/>
    <property type="match status" value="1"/>
</dbReference>
<keyword evidence="3 6" id="KW-0547">Nucleotide-binding</keyword>
<dbReference type="CDD" id="cd01992">
    <property type="entry name" value="TilS_N"/>
    <property type="match status" value="1"/>
</dbReference>
<comment type="caution">
    <text evidence="8">The sequence shown here is derived from an EMBL/GenBank/DDBJ whole genome shotgun (WGS) entry which is preliminary data.</text>
</comment>
<dbReference type="AlphaFoldDB" id="A0A939ERS4"/>
<comment type="catalytic activity">
    <reaction evidence="5 6">
        <text>cytidine(34) in tRNA(Ile2) + L-lysine + ATP = lysidine(34) in tRNA(Ile2) + AMP + diphosphate + H(+)</text>
        <dbReference type="Rhea" id="RHEA:43744"/>
        <dbReference type="Rhea" id="RHEA-COMP:10625"/>
        <dbReference type="Rhea" id="RHEA-COMP:10670"/>
        <dbReference type="ChEBI" id="CHEBI:15378"/>
        <dbReference type="ChEBI" id="CHEBI:30616"/>
        <dbReference type="ChEBI" id="CHEBI:32551"/>
        <dbReference type="ChEBI" id="CHEBI:33019"/>
        <dbReference type="ChEBI" id="CHEBI:82748"/>
        <dbReference type="ChEBI" id="CHEBI:83665"/>
        <dbReference type="ChEBI" id="CHEBI:456215"/>
        <dbReference type="EC" id="6.3.4.19"/>
    </reaction>
</comment>
<keyword evidence="4 6" id="KW-0067">ATP-binding</keyword>
<evidence type="ECO:0000256" key="4">
    <source>
        <dbReference type="ARBA" id="ARBA00022840"/>
    </source>
</evidence>
<dbReference type="Gene3D" id="3.40.50.620">
    <property type="entry name" value="HUPs"/>
    <property type="match status" value="1"/>
</dbReference>
<dbReference type="EC" id="6.3.4.19" evidence="6"/>